<dbReference type="STRING" id="2094558.A0A314YWY0"/>
<protein>
    <recommendedName>
        <fullName evidence="7">AP2/ERF domain-containing protein</fullName>
    </recommendedName>
</protein>
<dbReference type="GO" id="GO:0005634">
    <property type="term" value="C:nucleus"/>
    <property type="evidence" value="ECO:0007669"/>
    <property type="project" value="UniProtKB-SubCell"/>
</dbReference>
<dbReference type="PANTHER" id="PTHR32467">
    <property type="entry name" value="AP2-LIKE ETHYLENE-RESPONSIVE TRANSCRIPTION FACTOR"/>
    <property type="match status" value="1"/>
</dbReference>
<dbReference type="SUPFAM" id="SSF54171">
    <property type="entry name" value="DNA-binding domain"/>
    <property type="match status" value="1"/>
</dbReference>
<evidence type="ECO:0000259" key="7">
    <source>
        <dbReference type="PROSITE" id="PS51032"/>
    </source>
</evidence>
<name>A0A314YWY0_PRUYE</name>
<evidence type="ECO:0000313" key="8">
    <source>
        <dbReference type="EMBL" id="PQQ09358.1"/>
    </source>
</evidence>
<dbReference type="Gene3D" id="3.30.730.10">
    <property type="entry name" value="AP2/ERF domain"/>
    <property type="match status" value="1"/>
</dbReference>
<feature type="region of interest" description="Disordered" evidence="6">
    <location>
        <begin position="1"/>
        <end position="37"/>
    </location>
</feature>
<dbReference type="PROSITE" id="PS51032">
    <property type="entry name" value="AP2_ERF"/>
    <property type="match status" value="1"/>
</dbReference>
<evidence type="ECO:0000256" key="4">
    <source>
        <dbReference type="ARBA" id="ARBA00023163"/>
    </source>
</evidence>
<dbReference type="GO" id="GO:0003677">
    <property type="term" value="F:DNA binding"/>
    <property type="evidence" value="ECO:0007669"/>
    <property type="project" value="UniProtKB-KW"/>
</dbReference>
<keyword evidence="5" id="KW-0539">Nucleus</keyword>
<sequence>MNWLGFSLSPQEVVPADPSISEGDHHHQHHDGHELSDDQTATLVSRLGFKYSDDISGTDVSGGCFDLTSHDDSSATTTAAAVPNNHSHNHLIPPPFGMLHQAAAFNTTNIHSQGTDGQVDMKLISGIIVAGEKDKLAREGKFIWISNYEKEIDEMKHMTRQEYVASLRRKSSGFSRGTQEEAAEAYDIAAIKFRGLNAVTNFDMTRYDVKSILDSSTLPIGGAAKRLKDVEQAAQHQHHEMTAAAHQAPFGMHYYSSLGTIY</sequence>
<keyword evidence="9" id="KW-1185">Reference proteome</keyword>
<keyword evidence="3" id="KW-0238">DNA-binding</keyword>
<keyword evidence="4" id="KW-0804">Transcription</keyword>
<dbReference type="SMART" id="SM00380">
    <property type="entry name" value="AP2"/>
    <property type="match status" value="1"/>
</dbReference>
<dbReference type="OrthoDB" id="207175at2759"/>
<dbReference type="PANTHER" id="PTHR32467:SF72">
    <property type="entry name" value="AP2-LIKE ETHYLENE-RESPONSIVE TRANSCRIPTION FACTOR BBM"/>
    <property type="match status" value="1"/>
</dbReference>
<dbReference type="GO" id="GO:0003700">
    <property type="term" value="F:DNA-binding transcription factor activity"/>
    <property type="evidence" value="ECO:0007669"/>
    <property type="project" value="InterPro"/>
</dbReference>
<evidence type="ECO:0000256" key="5">
    <source>
        <dbReference type="ARBA" id="ARBA00023242"/>
    </source>
</evidence>
<organism evidence="8 9">
    <name type="scientific">Prunus yedoensis var. nudiflora</name>
    <dbReference type="NCBI Taxonomy" id="2094558"/>
    <lineage>
        <taxon>Eukaryota</taxon>
        <taxon>Viridiplantae</taxon>
        <taxon>Streptophyta</taxon>
        <taxon>Embryophyta</taxon>
        <taxon>Tracheophyta</taxon>
        <taxon>Spermatophyta</taxon>
        <taxon>Magnoliopsida</taxon>
        <taxon>eudicotyledons</taxon>
        <taxon>Gunneridae</taxon>
        <taxon>Pentapetalae</taxon>
        <taxon>rosids</taxon>
        <taxon>fabids</taxon>
        <taxon>Rosales</taxon>
        <taxon>Rosaceae</taxon>
        <taxon>Amygdaloideae</taxon>
        <taxon>Amygdaleae</taxon>
        <taxon>Prunus</taxon>
    </lineage>
</organism>
<dbReference type="Proteomes" id="UP000250321">
    <property type="component" value="Unassembled WGS sequence"/>
</dbReference>
<dbReference type="InterPro" id="IPR001471">
    <property type="entry name" value="AP2/ERF_dom"/>
</dbReference>
<keyword evidence="2" id="KW-0805">Transcription regulation</keyword>
<dbReference type="AlphaFoldDB" id="A0A314YWY0"/>
<reference evidence="8 9" key="1">
    <citation type="submission" date="2018-02" db="EMBL/GenBank/DDBJ databases">
        <title>Draft genome of wild Prunus yedoensis var. nudiflora.</title>
        <authorList>
            <person name="Baek S."/>
            <person name="Kim J.-H."/>
            <person name="Choi K."/>
            <person name="Kim G.-B."/>
            <person name="Cho A."/>
            <person name="Jang H."/>
            <person name="Shin C.-H."/>
            <person name="Yu H.-J."/>
            <person name="Mun J.-H."/>
        </authorList>
    </citation>
    <scope>NUCLEOTIDE SEQUENCE [LARGE SCALE GENOMIC DNA]</scope>
    <source>
        <strain evidence="9">cv. Jeju island</strain>
        <tissue evidence="8">Leaf</tissue>
    </source>
</reference>
<comment type="caution">
    <text evidence="8">The sequence shown here is derived from an EMBL/GenBank/DDBJ whole genome shotgun (WGS) entry which is preliminary data.</text>
</comment>
<evidence type="ECO:0000256" key="6">
    <source>
        <dbReference type="SAM" id="MobiDB-lite"/>
    </source>
</evidence>
<comment type="subcellular location">
    <subcellularLocation>
        <location evidence="1">Nucleus</location>
    </subcellularLocation>
</comment>
<proteinExistence type="predicted"/>
<evidence type="ECO:0000256" key="2">
    <source>
        <dbReference type="ARBA" id="ARBA00023015"/>
    </source>
</evidence>
<evidence type="ECO:0000313" key="9">
    <source>
        <dbReference type="Proteomes" id="UP000250321"/>
    </source>
</evidence>
<gene>
    <name evidence="8" type="ORF">Pyn_40979</name>
</gene>
<evidence type="ECO:0000256" key="3">
    <source>
        <dbReference type="ARBA" id="ARBA00023125"/>
    </source>
</evidence>
<accession>A0A314YWY0</accession>
<feature type="domain" description="AP2/ERF" evidence="7">
    <location>
        <begin position="123"/>
        <end position="203"/>
    </location>
</feature>
<dbReference type="InterPro" id="IPR036955">
    <property type="entry name" value="AP2/ERF_dom_sf"/>
</dbReference>
<dbReference type="EMBL" id="PJQY01000624">
    <property type="protein sequence ID" value="PQQ09358.1"/>
    <property type="molecule type" value="Genomic_DNA"/>
</dbReference>
<dbReference type="InterPro" id="IPR016177">
    <property type="entry name" value="DNA-bd_dom_sf"/>
</dbReference>
<evidence type="ECO:0000256" key="1">
    <source>
        <dbReference type="ARBA" id="ARBA00004123"/>
    </source>
</evidence>